<feature type="non-terminal residue" evidence="2">
    <location>
        <position position="1"/>
    </location>
</feature>
<sequence length="129" mass="14529">GILIDTQDKTGYRKTCLVIDWNDLMKRLKSGMSANAQDVRMKNEKIMHEIGNADVGVIDDLGSERGSDFERQTADDVLRMREDEATIVTTNLHRQDLNKRYGERNMSRMANTGQGKNVSGKGLLNQGKE</sequence>
<dbReference type="AlphaFoldDB" id="A0AB36X6H9"/>
<reference evidence="2 3" key="1">
    <citation type="journal article" date="2018" name="Genome Announc.">
        <title>Draft Genome Sequence of Lactobacillus paracasei DUP 13076, Which Exhibits Potent Antipathogenic Effects against Salmonella enterica Serovars Enteritidis, Typhimurium, and Heidelberg.</title>
        <authorList>
            <person name="Muyyarikkandy M.S."/>
            <person name="Alqahtani F.H."/>
            <person name="Mandoiu I."/>
            <person name="Amalaradjou M.A."/>
        </authorList>
    </citation>
    <scope>NUCLEOTIDE SEQUENCE [LARGE SCALE GENOMIC DNA]</scope>
    <source>
        <strain evidence="2 3">DUP 13076</strain>
    </source>
</reference>
<evidence type="ECO:0000313" key="3">
    <source>
        <dbReference type="Proteomes" id="UP000234512"/>
    </source>
</evidence>
<dbReference type="Proteomes" id="UP000234512">
    <property type="component" value="Unassembled WGS sequence"/>
</dbReference>
<feature type="region of interest" description="Disordered" evidence="1">
    <location>
        <begin position="98"/>
        <end position="129"/>
    </location>
</feature>
<dbReference type="EMBL" id="PKQJ01000094">
    <property type="protein sequence ID" value="PLC44831.1"/>
    <property type="molecule type" value="Genomic_DNA"/>
</dbReference>
<feature type="compositionally biased region" description="Polar residues" evidence="1">
    <location>
        <begin position="108"/>
        <end position="117"/>
    </location>
</feature>
<gene>
    <name evidence="2" type="ORF">C0Q90_16275</name>
</gene>
<accession>A0AB36X6H9</accession>
<protein>
    <submittedName>
        <fullName evidence="2">DNA replication protein</fullName>
    </submittedName>
</protein>
<evidence type="ECO:0000256" key="1">
    <source>
        <dbReference type="SAM" id="MobiDB-lite"/>
    </source>
</evidence>
<proteinExistence type="predicted"/>
<organism evidence="2 3">
    <name type="scientific">Lacticaseibacillus paracasei</name>
    <name type="common">Lactobacillus paracasei</name>
    <dbReference type="NCBI Taxonomy" id="1597"/>
    <lineage>
        <taxon>Bacteria</taxon>
        <taxon>Bacillati</taxon>
        <taxon>Bacillota</taxon>
        <taxon>Bacilli</taxon>
        <taxon>Lactobacillales</taxon>
        <taxon>Lactobacillaceae</taxon>
        <taxon>Lacticaseibacillus</taxon>
    </lineage>
</organism>
<name>A0AB36X6H9_LACPA</name>
<comment type="caution">
    <text evidence="2">The sequence shown here is derived from an EMBL/GenBank/DDBJ whole genome shotgun (WGS) entry which is preliminary data.</text>
</comment>
<dbReference type="Gene3D" id="3.40.50.300">
    <property type="entry name" value="P-loop containing nucleotide triphosphate hydrolases"/>
    <property type="match status" value="1"/>
</dbReference>
<dbReference type="InterPro" id="IPR027417">
    <property type="entry name" value="P-loop_NTPase"/>
</dbReference>
<evidence type="ECO:0000313" key="2">
    <source>
        <dbReference type="EMBL" id="PLC44831.1"/>
    </source>
</evidence>